<dbReference type="VEuPathDB" id="FungiDB:SDRG_07766"/>
<gene>
    <name evidence="10" type="ORF">SDRG_07766</name>
</gene>
<protein>
    <submittedName>
        <fullName evidence="10">Serine/threonine protein kinase</fullName>
    </submittedName>
</protein>
<evidence type="ECO:0000313" key="10">
    <source>
        <dbReference type="EMBL" id="EQC34970.1"/>
    </source>
</evidence>
<evidence type="ECO:0000256" key="5">
    <source>
        <dbReference type="ARBA" id="ARBA00022840"/>
    </source>
</evidence>
<dbReference type="RefSeq" id="XP_008611842.1">
    <property type="nucleotide sequence ID" value="XM_008613620.1"/>
</dbReference>
<comment type="subcellular location">
    <subcellularLocation>
        <location evidence="1">Membrane</location>
        <topology evidence="1">Single-pass membrane protein</topology>
    </subcellularLocation>
</comment>
<dbReference type="InParanoid" id="T0QMF7"/>
<dbReference type="InterPro" id="IPR001245">
    <property type="entry name" value="Ser-Thr/Tyr_kinase_cat_dom"/>
</dbReference>
<dbReference type="PROSITE" id="PS50011">
    <property type="entry name" value="PROTEIN_KINASE_DOM"/>
    <property type="match status" value="1"/>
</dbReference>
<evidence type="ECO:0000256" key="6">
    <source>
        <dbReference type="ARBA" id="ARBA00051243"/>
    </source>
</evidence>
<dbReference type="SMART" id="SM00219">
    <property type="entry name" value="TyrKc"/>
    <property type="match status" value="1"/>
</dbReference>
<dbReference type="GO" id="GO:0004674">
    <property type="term" value="F:protein serine/threonine kinase activity"/>
    <property type="evidence" value="ECO:0007669"/>
    <property type="project" value="UniProtKB-KW"/>
</dbReference>
<feature type="domain" description="Protein kinase" evidence="9">
    <location>
        <begin position="757"/>
        <end position="1014"/>
    </location>
</feature>
<dbReference type="FunFam" id="3.30.200.20:FF:000180">
    <property type="entry name" value="serine/threonine-protein kinase STY46-like"/>
    <property type="match status" value="1"/>
</dbReference>
<evidence type="ECO:0000256" key="3">
    <source>
        <dbReference type="ARBA" id="ARBA00022741"/>
    </source>
</evidence>
<evidence type="ECO:0000256" key="2">
    <source>
        <dbReference type="ARBA" id="ARBA00022679"/>
    </source>
</evidence>
<dbReference type="GO" id="GO:0005886">
    <property type="term" value="C:plasma membrane"/>
    <property type="evidence" value="ECO:0007669"/>
    <property type="project" value="TreeGrafter"/>
</dbReference>
<keyword evidence="2" id="KW-0808">Transferase</keyword>
<dbReference type="GO" id="GO:0007169">
    <property type="term" value="P:cell surface receptor protein tyrosine kinase signaling pathway"/>
    <property type="evidence" value="ECO:0007669"/>
    <property type="project" value="TreeGrafter"/>
</dbReference>
<dbReference type="Pfam" id="PF07714">
    <property type="entry name" value="PK_Tyr_Ser-Thr"/>
    <property type="match status" value="1"/>
</dbReference>
<name>T0QMF7_SAPDV</name>
<keyword evidence="3 7" id="KW-0547">Nucleotide-binding</keyword>
<sequence length="1017" mass="110843">MSSALVPGDRSLVRLLLYTVVNALWSACALAFLALATIWTCIESCGMHRRSLAARGLYPVRAVTQTLWRIEIFVHALYDTKADLRLVALDDVTPSHAGWTLVYVFCWRSLQVGFYDSVAASLMTEYTAMCARASTAVPSWVSSLPLPLTLTPAPQVEPVSAWSMAVICIFFFFVNWIAVTIFVWVTKQTYYAIFGELVIARVDGSQHPLLPTTTSPPASLYTVPRAKGAPAPYLLPFTRAPPLGPPPAYEPTLAAKSSSSTSEPGGYQYKLVERNGILGFPVPLPPMSASSPPTKSLWTRLFTQSSAVDAPMNVSHAEDLVNVDVATLEDAPRIKIVPPAVGSRELKTHHVIERPPPALVTRSSLELPDLDNDASAPETETAADVEVVDEEPMQGRILFSQVIAPSTNRISIRVDVQLDDAAPGVALHLGLPLPQGEVRCAYVILAVGEHSIDVLVADASAQSLWLCKATIGTLVRIYGVDTTLQLPLPTTDQPATVSDRSDVEEDEDFVAPAADVVVVPQLPQQAGWVSPTTYAPAHTYGAMTPLGVASASFVSDFANDGPEYGALSPTAAMTNTEAFTLPQVTRALPMDPTSIQDRVHFTAYAPPTVVCGTTFTFSIWAFLVHQQSEMHEEATAEGDAAQLSRDVLLRVRRGALVHVTLTTPDGFVLCDEPTQVLAWHGDVTRVAFRIECGAFVDVGQVMFSASIVVGAEVLRLRSYVFVSASALPSSALDTATEVAFDLERLPQTYEEIAYDELEMRNLVGRGNFGDAYRARYRGQDVVVKTLRPSEFGDNQDQIVQEFRHEAAVLSLFGHHPNIVPFVGACTDLSQPLSLVTEYFPFGSLEDQSREHTLSTEQKTRLLYDAANGFLNIHEGGFIHRDIAARNCLVDDGLRAKVCDFGLCRRVRSFGGSHFPEGMVPLKYMAPESLTPPHAFSYQSDAYSFGVLVWETYMETPPYANVPSHLAAARILEGARLDVDAASIPEVHRAFLTTCFQQDPSKRPSMTDIVRHFASTSN</sequence>
<dbReference type="STRING" id="1156394.T0QMF7"/>
<comment type="catalytic activity">
    <reaction evidence="6">
        <text>L-tyrosyl-[protein] + ATP = O-phospho-L-tyrosyl-[protein] + ADP + H(+)</text>
        <dbReference type="Rhea" id="RHEA:10596"/>
        <dbReference type="Rhea" id="RHEA-COMP:10136"/>
        <dbReference type="Rhea" id="RHEA-COMP:20101"/>
        <dbReference type="ChEBI" id="CHEBI:15378"/>
        <dbReference type="ChEBI" id="CHEBI:30616"/>
        <dbReference type="ChEBI" id="CHEBI:46858"/>
        <dbReference type="ChEBI" id="CHEBI:61978"/>
        <dbReference type="ChEBI" id="CHEBI:456216"/>
        <dbReference type="EC" id="2.7.10.1"/>
    </reaction>
</comment>
<evidence type="ECO:0000256" key="4">
    <source>
        <dbReference type="ARBA" id="ARBA00022777"/>
    </source>
</evidence>
<dbReference type="OrthoDB" id="60655at2759"/>
<keyword evidence="8" id="KW-1133">Transmembrane helix</keyword>
<keyword evidence="4 10" id="KW-0418">Kinase</keyword>
<dbReference type="PROSITE" id="PS00107">
    <property type="entry name" value="PROTEIN_KINASE_ATP"/>
    <property type="match status" value="1"/>
</dbReference>
<dbReference type="PROSITE" id="PS00109">
    <property type="entry name" value="PROTEIN_KINASE_TYR"/>
    <property type="match status" value="1"/>
</dbReference>
<keyword evidence="8" id="KW-0812">Transmembrane</keyword>
<evidence type="ECO:0000259" key="9">
    <source>
        <dbReference type="PROSITE" id="PS50011"/>
    </source>
</evidence>
<keyword evidence="5 7" id="KW-0067">ATP-binding</keyword>
<dbReference type="SUPFAM" id="SSF56112">
    <property type="entry name" value="Protein kinase-like (PK-like)"/>
    <property type="match status" value="1"/>
</dbReference>
<dbReference type="AlphaFoldDB" id="T0QMF7"/>
<dbReference type="InterPro" id="IPR008266">
    <property type="entry name" value="Tyr_kinase_AS"/>
</dbReference>
<dbReference type="InterPro" id="IPR000719">
    <property type="entry name" value="Prot_kinase_dom"/>
</dbReference>
<dbReference type="PANTHER" id="PTHR24416:SF611">
    <property type="entry name" value="TYROSINE-PROTEIN KINASE TRANSMEMBRANE RECEPTOR ROR"/>
    <property type="match status" value="1"/>
</dbReference>
<dbReference type="GO" id="GO:0004714">
    <property type="term" value="F:transmembrane receptor protein tyrosine kinase activity"/>
    <property type="evidence" value="ECO:0007669"/>
    <property type="project" value="UniProtKB-EC"/>
</dbReference>
<dbReference type="eggNOG" id="KOG0200">
    <property type="taxonomic scope" value="Eukaryota"/>
</dbReference>
<feature type="transmembrane region" description="Helical" evidence="8">
    <location>
        <begin position="15"/>
        <end position="42"/>
    </location>
</feature>
<evidence type="ECO:0000313" key="11">
    <source>
        <dbReference type="Proteomes" id="UP000030762"/>
    </source>
</evidence>
<dbReference type="Gene3D" id="3.30.200.20">
    <property type="entry name" value="Phosphorylase Kinase, domain 1"/>
    <property type="match status" value="1"/>
</dbReference>
<proteinExistence type="predicted"/>
<dbReference type="InterPro" id="IPR020635">
    <property type="entry name" value="Tyr_kinase_cat_dom"/>
</dbReference>
<keyword evidence="10" id="KW-0723">Serine/threonine-protein kinase</keyword>
<evidence type="ECO:0000256" key="1">
    <source>
        <dbReference type="ARBA" id="ARBA00004167"/>
    </source>
</evidence>
<dbReference type="Gene3D" id="1.10.510.10">
    <property type="entry name" value="Transferase(Phosphotransferase) domain 1"/>
    <property type="match status" value="1"/>
</dbReference>
<dbReference type="InterPro" id="IPR011009">
    <property type="entry name" value="Kinase-like_dom_sf"/>
</dbReference>
<feature type="transmembrane region" description="Helical" evidence="8">
    <location>
        <begin position="161"/>
        <end position="185"/>
    </location>
</feature>
<accession>T0QMF7</accession>
<reference evidence="10 11" key="1">
    <citation type="submission" date="2012-04" db="EMBL/GenBank/DDBJ databases">
        <title>The Genome Sequence of Saprolegnia declina VS20.</title>
        <authorList>
            <consortium name="The Broad Institute Genome Sequencing Platform"/>
            <person name="Russ C."/>
            <person name="Nusbaum C."/>
            <person name="Tyler B."/>
            <person name="van West P."/>
            <person name="Dieguez-Uribeondo J."/>
            <person name="de Bruijn I."/>
            <person name="Tripathy S."/>
            <person name="Jiang R."/>
            <person name="Young S.K."/>
            <person name="Zeng Q."/>
            <person name="Gargeya S."/>
            <person name="Fitzgerald M."/>
            <person name="Haas B."/>
            <person name="Abouelleil A."/>
            <person name="Alvarado L."/>
            <person name="Arachchi H.M."/>
            <person name="Berlin A."/>
            <person name="Chapman S.B."/>
            <person name="Goldberg J."/>
            <person name="Griggs A."/>
            <person name="Gujja S."/>
            <person name="Hansen M."/>
            <person name="Howarth C."/>
            <person name="Imamovic A."/>
            <person name="Larimer J."/>
            <person name="McCowen C."/>
            <person name="Montmayeur A."/>
            <person name="Murphy C."/>
            <person name="Neiman D."/>
            <person name="Pearson M."/>
            <person name="Priest M."/>
            <person name="Roberts A."/>
            <person name="Saif S."/>
            <person name="Shea T."/>
            <person name="Sisk P."/>
            <person name="Sykes S."/>
            <person name="Wortman J."/>
            <person name="Nusbaum C."/>
            <person name="Birren B."/>
        </authorList>
    </citation>
    <scope>NUCLEOTIDE SEQUENCE [LARGE SCALE GENOMIC DNA]</scope>
    <source>
        <strain evidence="10 11">VS20</strain>
    </source>
</reference>
<evidence type="ECO:0000256" key="8">
    <source>
        <dbReference type="SAM" id="Phobius"/>
    </source>
</evidence>
<dbReference type="InterPro" id="IPR017441">
    <property type="entry name" value="Protein_kinase_ATP_BS"/>
</dbReference>
<organism evidence="10 11">
    <name type="scientific">Saprolegnia diclina (strain VS20)</name>
    <dbReference type="NCBI Taxonomy" id="1156394"/>
    <lineage>
        <taxon>Eukaryota</taxon>
        <taxon>Sar</taxon>
        <taxon>Stramenopiles</taxon>
        <taxon>Oomycota</taxon>
        <taxon>Saprolegniomycetes</taxon>
        <taxon>Saprolegniales</taxon>
        <taxon>Saprolegniaceae</taxon>
        <taxon>Saprolegnia</taxon>
    </lineage>
</organism>
<dbReference type="InterPro" id="IPR050122">
    <property type="entry name" value="RTK"/>
</dbReference>
<dbReference type="PANTHER" id="PTHR24416">
    <property type="entry name" value="TYROSINE-PROTEIN KINASE RECEPTOR"/>
    <property type="match status" value="1"/>
</dbReference>
<dbReference type="GO" id="GO:0043235">
    <property type="term" value="C:receptor complex"/>
    <property type="evidence" value="ECO:0007669"/>
    <property type="project" value="TreeGrafter"/>
</dbReference>
<evidence type="ECO:0000256" key="7">
    <source>
        <dbReference type="PROSITE-ProRule" id="PRU10141"/>
    </source>
</evidence>
<keyword evidence="8" id="KW-0472">Membrane</keyword>
<dbReference type="Proteomes" id="UP000030762">
    <property type="component" value="Unassembled WGS sequence"/>
</dbReference>
<feature type="binding site" evidence="7">
    <location>
        <position position="784"/>
    </location>
    <ligand>
        <name>ATP</name>
        <dbReference type="ChEBI" id="CHEBI:30616"/>
    </ligand>
</feature>
<dbReference type="GO" id="GO:0005524">
    <property type="term" value="F:ATP binding"/>
    <property type="evidence" value="ECO:0007669"/>
    <property type="project" value="UniProtKB-UniRule"/>
</dbReference>
<keyword evidence="11" id="KW-1185">Reference proteome</keyword>
<dbReference type="PRINTS" id="PR00109">
    <property type="entry name" value="TYRKINASE"/>
</dbReference>
<dbReference type="GeneID" id="19948493"/>
<dbReference type="EMBL" id="JH767153">
    <property type="protein sequence ID" value="EQC34970.1"/>
    <property type="molecule type" value="Genomic_DNA"/>
</dbReference>